<evidence type="ECO:0000256" key="9">
    <source>
        <dbReference type="ARBA" id="ARBA00049563"/>
    </source>
</evidence>
<dbReference type="EMBL" id="MHKU01000032">
    <property type="protein sequence ID" value="OGY96411.1"/>
    <property type="molecule type" value="Genomic_DNA"/>
</dbReference>
<evidence type="ECO:0000256" key="3">
    <source>
        <dbReference type="ARBA" id="ARBA00005842"/>
    </source>
</evidence>
<keyword evidence="6 10" id="KW-0547">Nucleotide-binding</keyword>
<feature type="region of interest" description="Interaction with substrate tRNA" evidence="10">
    <location>
        <begin position="40"/>
        <end position="43"/>
    </location>
</feature>
<evidence type="ECO:0000256" key="2">
    <source>
        <dbReference type="ARBA" id="ARBA00003213"/>
    </source>
</evidence>
<feature type="site" description="Interaction with substrate tRNA" evidence="10">
    <location>
        <position position="128"/>
    </location>
</feature>
<sequence length="334" mass="38320">MSSTPQTNKILVILGPTASGKSALAVSLARQFNGEIISADSRQVYRGMDIGTGKVPRDNSKIKNQKSKLQFKIQNQKNGHDYKGIRHHLLDVASPKRTFTVAQYQKLARAATRKILKKQKLPIIVGGTGFYIDALLYGYALPKVKPNPKLRRGLEKKSAEALFLELQSLDPARTKGIDRHNRRRLIRALEIIIETGSPVPPLTRNSYSHVLKNMRIRKNGMLKIGIQIPAEGLKKRIHKRLLGWLKRGLLKEIKKLRAQGVSWKRLDGFGLEYREASRYLRGLITKAEMIKKSETEIWRYAKRQMTWWKRDKEIVWLNNKKEIIKAARRFVVSS</sequence>
<comment type="similarity">
    <text evidence="3 10 13">Belongs to the IPP transferase family.</text>
</comment>
<evidence type="ECO:0000256" key="8">
    <source>
        <dbReference type="ARBA" id="ARBA00022842"/>
    </source>
</evidence>
<dbReference type="PANTHER" id="PTHR11088">
    <property type="entry name" value="TRNA DIMETHYLALLYLTRANSFERASE"/>
    <property type="match status" value="1"/>
</dbReference>
<comment type="function">
    <text evidence="2 10 12">Catalyzes the transfer of a dimethylallyl group onto the adenine at position 37 in tRNAs that read codons beginning with uridine, leading to the formation of N6-(dimethylallyl)adenosine (i(6)A).</text>
</comment>
<dbReference type="EC" id="2.5.1.75" evidence="10"/>
<dbReference type="PANTHER" id="PTHR11088:SF60">
    <property type="entry name" value="TRNA DIMETHYLALLYLTRANSFERASE"/>
    <property type="match status" value="1"/>
</dbReference>
<keyword evidence="8 10" id="KW-0460">Magnesium</keyword>
<dbReference type="InterPro" id="IPR027417">
    <property type="entry name" value="P-loop_NTPase"/>
</dbReference>
<evidence type="ECO:0000256" key="5">
    <source>
        <dbReference type="ARBA" id="ARBA00022694"/>
    </source>
</evidence>
<feature type="site" description="Interaction with substrate tRNA" evidence="10">
    <location>
        <position position="151"/>
    </location>
</feature>
<dbReference type="Pfam" id="PF01745">
    <property type="entry name" value="IPT"/>
    <property type="match status" value="1"/>
</dbReference>
<dbReference type="STRING" id="1798644.A2122_01610"/>
<keyword evidence="4 10" id="KW-0808">Transferase</keyword>
<comment type="cofactor">
    <cofactor evidence="1 10">
        <name>Mg(2+)</name>
        <dbReference type="ChEBI" id="CHEBI:18420"/>
    </cofactor>
</comment>
<protein>
    <recommendedName>
        <fullName evidence="10">tRNA dimethylallyltransferase</fullName>
        <ecNumber evidence="10">2.5.1.75</ecNumber>
    </recommendedName>
    <alternativeName>
        <fullName evidence="10">Dimethylallyl diphosphate:tRNA dimethylallyltransferase</fullName>
        <shortName evidence="10">DMAPP:tRNA dimethylallyltransferase</shortName>
        <shortName evidence="10">DMATase</shortName>
    </alternativeName>
    <alternativeName>
        <fullName evidence="10">Isopentenyl-diphosphate:tRNA isopentenyltransferase</fullName>
        <shortName evidence="10">IPP transferase</shortName>
        <shortName evidence="10">IPPT</shortName>
        <shortName evidence="10">IPTase</shortName>
    </alternativeName>
</protein>
<dbReference type="GO" id="GO:0005524">
    <property type="term" value="F:ATP binding"/>
    <property type="evidence" value="ECO:0007669"/>
    <property type="project" value="UniProtKB-UniRule"/>
</dbReference>
<evidence type="ECO:0000256" key="10">
    <source>
        <dbReference type="HAMAP-Rule" id="MF_00185"/>
    </source>
</evidence>
<dbReference type="SUPFAM" id="SSF52540">
    <property type="entry name" value="P-loop containing nucleoside triphosphate hydrolases"/>
    <property type="match status" value="2"/>
</dbReference>
<dbReference type="Proteomes" id="UP000176648">
    <property type="component" value="Unassembled WGS sequence"/>
</dbReference>
<dbReference type="GO" id="GO:0052381">
    <property type="term" value="F:tRNA dimethylallyltransferase activity"/>
    <property type="evidence" value="ECO:0007669"/>
    <property type="project" value="UniProtKB-UniRule"/>
</dbReference>
<evidence type="ECO:0000256" key="4">
    <source>
        <dbReference type="ARBA" id="ARBA00022679"/>
    </source>
</evidence>
<dbReference type="AlphaFoldDB" id="A0A1G2C5J0"/>
<dbReference type="InterPro" id="IPR039657">
    <property type="entry name" value="Dimethylallyltransferase"/>
</dbReference>
<dbReference type="Pfam" id="PF01715">
    <property type="entry name" value="IPPT"/>
    <property type="match status" value="1"/>
</dbReference>
<feature type="binding site" evidence="10">
    <location>
        <begin position="17"/>
        <end position="22"/>
    </location>
    <ligand>
        <name>substrate</name>
    </ligand>
</feature>
<dbReference type="GO" id="GO:0006400">
    <property type="term" value="P:tRNA modification"/>
    <property type="evidence" value="ECO:0007669"/>
    <property type="project" value="TreeGrafter"/>
</dbReference>
<accession>A0A1G2C5J0</accession>
<comment type="caution">
    <text evidence="10">Lacks conserved residue(s) required for the propagation of feature annotation.</text>
</comment>
<evidence type="ECO:0000256" key="12">
    <source>
        <dbReference type="RuleBase" id="RU003784"/>
    </source>
</evidence>
<evidence type="ECO:0000256" key="6">
    <source>
        <dbReference type="ARBA" id="ARBA00022741"/>
    </source>
</evidence>
<gene>
    <name evidence="10" type="primary">miaA</name>
    <name evidence="14" type="ORF">A2122_01610</name>
</gene>
<name>A0A1G2C5J0_9BACT</name>
<keyword evidence="5 10" id="KW-0819">tRNA processing</keyword>
<evidence type="ECO:0000256" key="1">
    <source>
        <dbReference type="ARBA" id="ARBA00001946"/>
    </source>
</evidence>
<proteinExistence type="inferred from homology"/>
<comment type="caution">
    <text evidence="14">The sequence shown here is derived from an EMBL/GenBank/DDBJ whole genome shotgun (WGS) entry which is preliminary data.</text>
</comment>
<feature type="binding site" evidence="10">
    <location>
        <begin position="15"/>
        <end position="22"/>
    </location>
    <ligand>
        <name>ATP</name>
        <dbReference type="ChEBI" id="CHEBI:30616"/>
    </ligand>
</feature>
<evidence type="ECO:0000256" key="7">
    <source>
        <dbReference type="ARBA" id="ARBA00022840"/>
    </source>
</evidence>
<comment type="subunit">
    <text evidence="10">Monomer.</text>
</comment>
<organism evidence="14 15">
    <name type="scientific">Candidatus Liptonbacteria bacterium GWB1_49_6</name>
    <dbReference type="NCBI Taxonomy" id="1798644"/>
    <lineage>
        <taxon>Bacteria</taxon>
        <taxon>Candidatus Liptoniibacteriota</taxon>
    </lineage>
</organism>
<evidence type="ECO:0000313" key="15">
    <source>
        <dbReference type="Proteomes" id="UP000176648"/>
    </source>
</evidence>
<dbReference type="NCBIfam" id="TIGR00174">
    <property type="entry name" value="miaA"/>
    <property type="match status" value="1"/>
</dbReference>
<keyword evidence="7 10" id="KW-0067">ATP-binding</keyword>
<dbReference type="Gene3D" id="3.40.50.300">
    <property type="entry name" value="P-loop containing nucleotide triphosphate hydrolases"/>
    <property type="match status" value="1"/>
</dbReference>
<dbReference type="Gene3D" id="1.10.20.140">
    <property type="match status" value="1"/>
</dbReference>
<reference evidence="14 15" key="1">
    <citation type="journal article" date="2016" name="Nat. Commun.">
        <title>Thousands of microbial genomes shed light on interconnected biogeochemical processes in an aquifer system.</title>
        <authorList>
            <person name="Anantharaman K."/>
            <person name="Brown C.T."/>
            <person name="Hug L.A."/>
            <person name="Sharon I."/>
            <person name="Castelle C.J."/>
            <person name="Probst A.J."/>
            <person name="Thomas B.C."/>
            <person name="Singh A."/>
            <person name="Wilkins M.J."/>
            <person name="Karaoz U."/>
            <person name="Brodie E.L."/>
            <person name="Williams K.H."/>
            <person name="Hubbard S.S."/>
            <person name="Banfield J.F."/>
        </authorList>
    </citation>
    <scope>NUCLEOTIDE SEQUENCE [LARGE SCALE GENOMIC DNA]</scope>
</reference>
<comment type="catalytic activity">
    <reaction evidence="9 10 11">
        <text>adenosine(37) in tRNA + dimethylallyl diphosphate = N(6)-dimethylallyladenosine(37) in tRNA + diphosphate</text>
        <dbReference type="Rhea" id="RHEA:26482"/>
        <dbReference type="Rhea" id="RHEA-COMP:10162"/>
        <dbReference type="Rhea" id="RHEA-COMP:10375"/>
        <dbReference type="ChEBI" id="CHEBI:33019"/>
        <dbReference type="ChEBI" id="CHEBI:57623"/>
        <dbReference type="ChEBI" id="CHEBI:74411"/>
        <dbReference type="ChEBI" id="CHEBI:74415"/>
        <dbReference type="EC" id="2.5.1.75"/>
    </reaction>
</comment>
<dbReference type="InterPro" id="IPR018022">
    <property type="entry name" value="IPT"/>
</dbReference>
<evidence type="ECO:0000256" key="13">
    <source>
        <dbReference type="RuleBase" id="RU003785"/>
    </source>
</evidence>
<dbReference type="HAMAP" id="MF_00185">
    <property type="entry name" value="IPP_trans"/>
    <property type="match status" value="1"/>
</dbReference>
<evidence type="ECO:0000313" key="14">
    <source>
        <dbReference type="EMBL" id="OGY96411.1"/>
    </source>
</evidence>
<evidence type="ECO:0000256" key="11">
    <source>
        <dbReference type="RuleBase" id="RU003783"/>
    </source>
</evidence>